<dbReference type="RefSeq" id="WP_347612544.1">
    <property type="nucleotide sequence ID" value="NZ_JBDPZC010000012.1"/>
</dbReference>
<accession>A0ABV0GJK3</accession>
<evidence type="ECO:0000259" key="2">
    <source>
        <dbReference type="Pfam" id="PF19313"/>
    </source>
</evidence>
<evidence type="ECO:0000256" key="1">
    <source>
        <dbReference type="SAM" id="SignalP"/>
    </source>
</evidence>
<reference evidence="3 4" key="1">
    <citation type="submission" date="2024-05" db="EMBL/GenBank/DDBJ databases">
        <title>Roseateles sp. 2.12 16S ribosomal RNA gene Genome sequencing and assembly.</title>
        <authorList>
            <person name="Woo H."/>
        </authorList>
    </citation>
    <scope>NUCLEOTIDE SEQUENCE [LARGE SCALE GENOMIC DNA]</scope>
    <source>
        <strain evidence="3 4">2.12</strain>
    </source>
</reference>
<evidence type="ECO:0000313" key="4">
    <source>
        <dbReference type="Proteomes" id="UP001462640"/>
    </source>
</evidence>
<dbReference type="Proteomes" id="UP001462640">
    <property type="component" value="Unassembled WGS sequence"/>
</dbReference>
<sequence>MNRTRHAVAMACLALLGLPQAHADLPDMPWPKALRVDHANARIDGRLDEAIWAQAPIHDSFIQLQPQDKKPARWRTTVQVVADKDALVIGIRCYDEHPEQIRAPLVRRDQVKRDQDYVVVFLDPMGQRRTAQFVRVGANGVVADGSIAAVDDVEDFAPDFDVQAAAQRLPDGYSIELRWPLSTLRYPYQGGADWRMMVGRSVPRDENVFLVSAPLTQDSLHNIAELQPIEGLGDLVQTVRERSFVELRPELTLRRHEERSAGAPFSRQNDASLGLELKWRPRADWVVDATLNPDFSQVELDVPQLTGNTRFALQLTEKRPFFLESQDVTGKGQPDDSGQARGLAAFYSRAITDPNWGLRATWRGAEAEGTFLSLRDKGGGKIFRSNAYETLERLPQHLSSQASFARLHQQFDQWGAAGLVSIRDYGLGRHNWVLGSDFHGNLSEQASVRGHVLLSSTTLGFDADDQPLRQSAQSGSYVWVEGRHRSEDWANSVHLERLSPRFANDNGFVNQTGVQRLTAQINRRMGSQTLGLPGTGITWPAYEFEWQLKLAQASTLADAEFGIPSGQVIERLVQPGVWFTSARKFEFWAHLGLDAQRASPTGVLHQPRTVNLGFILNPSPWFSLFSIDYEFGRRLDVEADRLGRGQTLAIDANFRFNLPAQMALEWNQHLGWSDVRGPQRQRSLQEWLGQSLAVLHFSAQDSLRLILQQRGLSRMPDGALEEDRRHAFTQSLVYQRRQGLSSAFSVGYTHTRRQPGEATQKEWFAKYSTVFGR</sequence>
<dbReference type="Pfam" id="PF19313">
    <property type="entry name" value="DUF5916"/>
    <property type="match status" value="1"/>
</dbReference>
<proteinExistence type="predicted"/>
<organism evidence="3 4">
    <name type="scientific">Roseateles flavus</name>
    <dbReference type="NCBI Taxonomy" id="3149041"/>
    <lineage>
        <taxon>Bacteria</taxon>
        <taxon>Pseudomonadati</taxon>
        <taxon>Pseudomonadota</taxon>
        <taxon>Betaproteobacteria</taxon>
        <taxon>Burkholderiales</taxon>
        <taxon>Sphaerotilaceae</taxon>
        <taxon>Roseateles</taxon>
    </lineage>
</organism>
<name>A0ABV0GJK3_9BURK</name>
<feature type="domain" description="DUF5916" evidence="2">
    <location>
        <begin position="267"/>
        <end position="332"/>
    </location>
</feature>
<feature type="signal peptide" evidence="1">
    <location>
        <begin position="1"/>
        <end position="23"/>
    </location>
</feature>
<feature type="chain" id="PRO_5046513678" evidence="1">
    <location>
        <begin position="24"/>
        <end position="773"/>
    </location>
</feature>
<dbReference type="Gene3D" id="2.60.40.1190">
    <property type="match status" value="1"/>
</dbReference>
<dbReference type="SUPFAM" id="SSF49344">
    <property type="entry name" value="CBD9-like"/>
    <property type="match status" value="1"/>
</dbReference>
<dbReference type="EMBL" id="JBDPZC010000012">
    <property type="protein sequence ID" value="MEO3715224.1"/>
    <property type="molecule type" value="Genomic_DNA"/>
</dbReference>
<keyword evidence="1" id="KW-0732">Signal</keyword>
<dbReference type="CDD" id="cd09618">
    <property type="entry name" value="CBM9_like_2"/>
    <property type="match status" value="1"/>
</dbReference>
<comment type="caution">
    <text evidence="3">The sequence shown here is derived from an EMBL/GenBank/DDBJ whole genome shotgun (WGS) entry which is preliminary data.</text>
</comment>
<dbReference type="InterPro" id="IPR045670">
    <property type="entry name" value="DUF5916"/>
</dbReference>
<gene>
    <name evidence="3" type="ORF">ABDJ40_20850</name>
</gene>
<evidence type="ECO:0000313" key="3">
    <source>
        <dbReference type="EMBL" id="MEO3715224.1"/>
    </source>
</evidence>
<keyword evidence="4" id="KW-1185">Reference proteome</keyword>
<protein>
    <submittedName>
        <fullName evidence="3">DUF5916 domain-containing protein</fullName>
    </submittedName>
</protein>